<protein>
    <submittedName>
        <fullName evidence="1">Uncharacterized protein</fullName>
    </submittedName>
</protein>
<evidence type="ECO:0000313" key="1">
    <source>
        <dbReference type="EMBL" id="EMS65148.1"/>
    </source>
</evidence>
<gene>
    <name evidence="1" type="ORF">TRIUR3_25928</name>
</gene>
<dbReference type="EMBL" id="KD047511">
    <property type="protein sequence ID" value="EMS65148.1"/>
    <property type="molecule type" value="Genomic_DNA"/>
</dbReference>
<dbReference type="OMA" id="DWRLPHM"/>
<dbReference type="AlphaFoldDB" id="M7ZPI5"/>
<sequence length="593" mass="62998">MASGSHSPPTVSSAMQWVRPIVPGMGLSGSPGCGRAGHVSSQCTEPRSPISATEFRRVVIDRVARREVLPRQRPVIQRRLMEPGQSTPVASFSPVAPNPLPWMPGSAPLSALSKSVLQRSGVMDDLERRLHLAVVMYVGGARPLVSYEEAVVAISAQLGIPRGAGRRPQSPANGGAGGGTGQSYLAVLEGRVGPSDWRLPHMSLGPSTTKVAQAAGQEVGAVLPTRISKGPMGGQEQLVTREETDGVQSSEIQADPRLAMAATLTLGSGSEGIRQTGDRVGPMVQDTNKEGGQATAMVEDEERPTLEGPWEGDQVALCMELCPSDSLRLDCQVPLESSEEPRLARPHEILGGDTVFLTKGQHTEGWAPVPELISASSGLVGHTVDGTTGQPGPHTVDLDRELLVVADVTTSGVHAQVETCHETREMEGTLLGVQSHVPTPQMGNELVVHSHSLAMQTTDASLTNKESLALGNIKSFCTGLLKRLAPPLLKEIEGIRGLRTRKDPFMPRRNTHSSGAIGHSKKSRATAAETVLLKALRIMDDDLAVIKDALGQLREMFDSPVQEQQLQAIAAIFGKIVLSNLAGKMEKTAWVST</sequence>
<dbReference type="STRING" id="4572.M7ZPI5"/>
<reference evidence="1" key="1">
    <citation type="journal article" date="2013" name="Nature">
        <title>Draft genome of the wheat A-genome progenitor Triticum urartu.</title>
        <authorList>
            <person name="Ling H.Q."/>
            <person name="Zhao S."/>
            <person name="Liu D."/>
            <person name="Wang J."/>
            <person name="Sun H."/>
            <person name="Zhang C."/>
            <person name="Fan H."/>
            <person name="Li D."/>
            <person name="Dong L."/>
            <person name="Tao Y."/>
            <person name="Gao C."/>
            <person name="Wu H."/>
            <person name="Li Y."/>
            <person name="Cui Y."/>
            <person name="Guo X."/>
            <person name="Zheng S."/>
            <person name="Wang B."/>
            <person name="Yu K."/>
            <person name="Liang Q."/>
            <person name="Yang W."/>
            <person name="Lou X."/>
            <person name="Chen J."/>
            <person name="Feng M."/>
            <person name="Jian J."/>
            <person name="Zhang X."/>
            <person name="Luo G."/>
            <person name="Jiang Y."/>
            <person name="Liu J."/>
            <person name="Wang Z."/>
            <person name="Sha Y."/>
            <person name="Zhang B."/>
            <person name="Wu H."/>
            <person name="Tang D."/>
            <person name="Shen Q."/>
            <person name="Xue P."/>
            <person name="Zou S."/>
            <person name="Wang X."/>
            <person name="Liu X."/>
            <person name="Wang F."/>
            <person name="Yang Y."/>
            <person name="An X."/>
            <person name="Dong Z."/>
            <person name="Zhang K."/>
            <person name="Zhang X."/>
            <person name="Luo M.C."/>
            <person name="Dvorak J."/>
            <person name="Tong Y."/>
            <person name="Wang J."/>
            <person name="Yang H."/>
            <person name="Li Z."/>
            <person name="Wang D."/>
            <person name="Zhang A."/>
            <person name="Wang J."/>
        </authorList>
    </citation>
    <scope>NUCLEOTIDE SEQUENCE</scope>
</reference>
<name>M7ZPI5_TRIUA</name>
<organism evidence="1">
    <name type="scientific">Triticum urartu</name>
    <name type="common">Red wild einkorn</name>
    <name type="synonym">Crithodium urartu</name>
    <dbReference type="NCBI Taxonomy" id="4572"/>
    <lineage>
        <taxon>Eukaryota</taxon>
        <taxon>Viridiplantae</taxon>
        <taxon>Streptophyta</taxon>
        <taxon>Embryophyta</taxon>
        <taxon>Tracheophyta</taxon>
        <taxon>Spermatophyta</taxon>
        <taxon>Magnoliopsida</taxon>
        <taxon>Liliopsida</taxon>
        <taxon>Poales</taxon>
        <taxon>Poaceae</taxon>
        <taxon>BOP clade</taxon>
        <taxon>Pooideae</taxon>
        <taxon>Triticodae</taxon>
        <taxon>Triticeae</taxon>
        <taxon>Triticinae</taxon>
        <taxon>Triticum</taxon>
    </lineage>
</organism>
<accession>M7ZPI5</accession>
<proteinExistence type="predicted"/>